<dbReference type="AlphaFoldDB" id="A0A0F9KTC3"/>
<accession>A0A0F9KTC3</accession>
<gene>
    <name evidence="2" type="ORF">LCGC14_1364000</name>
</gene>
<feature type="region of interest" description="Disordered" evidence="1">
    <location>
        <begin position="492"/>
        <end position="534"/>
    </location>
</feature>
<organism evidence="2">
    <name type="scientific">marine sediment metagenome</name>
    <dbReference type="NCBI Taxonomy" id="412755"/>
    <lineage>
        <taxon>unclassified sequences</taxon>
        <taxon>metagenomes</taxon>
        <taxon>ecological metagenomes</taxon>
    </lineage>
</organism>
<name>A0A0F9KTC3_9ZZZZ</name>
<protein>
    <submittedName>
        <fullName evidence="2">Uncharacterized protein</fullName>
    </submittedName>
</protein>
<reference evidence="2" key="1">
    <citation type="journal article" date="2015" name="Nature">
        <title>Complex archaea that bridge the gap between prokaryotes and eukaryotes.</title>
        <authorList>
            <person name="Spang A."/>
            <person name="Saw J.H."/>
            <person name="Jorgensen S.L."/>
            <person name="Zaremba-Niedzwiedzka K."/>
            <person name="Martijn J."/>
            <person name="Lind A.E."/>
            <person name="van Eijk R."/>
            <person name="Schleper C."/>
            <person name="Guy L."/>
            <person name="Ettema T.J."/>
        </authorList>
    </citation>
    <scope>NUCLEOTIDE SEQUENCE</scope>
</reference>
<evidence type="ECO:0000256" key="1">
    <source>
        <dbReference type="SAM" id="MobiDB-lite"/>
    </source>
</evidence>
<sequence length="534" mass="59392">KDKDRAQNVENFLYALYHDLRRKRTSRFRAPDDRAIRYQVSDYVGIRHLDWSRDVHRKLYGEGGEIDDIEKALKKVMDKGFQGNPFELRAPDPLRMYWNEDGSMVAEIGTVPRSHLIEAYPEHEVDFDAITGPLRAEDAPSSDNTAIPFYHVETPGFIYEAISVMGKEGNAEHLLLRSQPNAAGRPRYTFAPGHESTGDEPWQYFRPLLAPLYPLAEQINILDTLLLSSALQTGRAPYQRVKVGSQADDFGSFLSRPDNDQNVVWLDKSNPVWPDAGPGNEWKPVPAPDLQVLLIVYQQKVIEFQQAGFPSILSPDAQIDASSGYDRSRQMEGAQDFLSPPLENIAAAWHELFMIALDQLETVGLPVTMSVKRIAQGEDARVRPQVTIDPKDLTKDFDLEVKLLSIPKVVQFAEDESDRRDVDLGFLAESSYMKRRFDDAAREMRQVNLDRVGRAAAELANDFSIQYLKTVAPDIAQRIAAEQAIPIPAEGNGFKPARPAGGSVPGLGVDDVPKVQSQTGSPPAVDGGATGTAQ</sequence>
<proteinExistence type="predicted"/>
<comment type="caution">
    <text evidence="2">The sequence shown here is derived from an EMBL/GenBank/DDBJ whole genome shotgun (WGS) entry which is preliminary data.</text>
</comment>
<dbReference type="EMBL" id="LAZR01008555">
    <property type="protein sequence ID" value="KKM78031.1"/>
    <property type="molecule type" value="Genomic_DNA"/>
</dbReference>
<feature type="non-terminal residue" evidence="2">
    <location>
        <position position="1"/>
    </location>
</feature>
<evidence type="ECO:0000313" key="2">
    <source>
        <dbReference type="EMBL" id="KKM78031.1"/>
    </source>
</evidence>